<proteinExistence type="predicted"/>
<sequence length="336" mass="36570">MNTHIQTKTNGFEKGQPNHRLRVYPNIVDLIANEDNPTPLVRLNHINPNPNFQLYLKLERFNPFGSVKDRVALEMLRGLDADGKTIIEPSSGNTGLALAAIANTLGVPIEIAVPSGIPEDKKIMLRLLGVKLWETDDALCPRFPSEGARGLVDAILRSPATRDGYISPNQYENELNVRAHYRNTGPEIWRQTGGELTHFFAGFGTCGTISGVGKYLKEQNPGVKIVGVEPASTDHKLPGLKRISGLPSELVPKILDQSVIDAQEEVTDAEAYDTAIALARKEGILVGPTTGAILAVALRYATTGIGIAVVISPDDAFKYGSFYRDYLNKEASERGN</sequence>
<evidence type="ECO:0000256" key="2">
    <source>
        <dbReference type="ARBA" id="ARBA00022898"/>
    </source>
</evidence>
<reference evidence="4 5" key="1">
    <citation type="submission" date="2015-06" db="EMBL/GenBank/DDBJ databases">
        <title>Genome sequence of the organohalide-respiring Dehalogenimonas alkenigignens type strain (IP3-3T).</title>
        <authorList>
            <person name="Key T.A."/>
            <person name="Richmond D.P."/>
            <person name="Bowman K.S."/>
            <person name="Cho Y.-J."/>
            <person name="Chun J."/>
            <person name="da Costa M.S."/>
            <person name="Rainey F.A."/>
            <person name="Moe W.M."/>
        </authorList>
    </citation>
    <scope>NUCLEOTIDE SEQUENCE [LARGE SCALE GENOMIC DNA]</scope>
    <source>
        <strain evidence="4 5">IP3-3</strain>
    </source>
</reference>
<dbReference type="RefSeq" id="WP_058437883.1">
    <property type="nucleotide sequence ID" value="NZ_KQ758903.1"/>
</dbReference>
<protein>
    <submittedName>
        <fullName evidence="4">Cysteine synthase</fullName>
        <ecNumber evidence="4">2.5.1.47</ecNumber>
    </submittedName>
</protein>
<feature type="domain" description="Tryptophan synthase beta chain-like PALP" evidence="3">
    <location>
        <begin position="35"/>
        <end position="301"/>
    </location>
</feature>
<comment type="caution">
    <text evidence="4">The sequence shown here is derived from an EMBL/GenBank/DDBJ whole genome shotgun (WGS) entry which is preliminary data.</text>
</comment>
<dbReference type="EC" id="2.5.1.47" evidence="4"/>
<dbReference type="OrthoDB" id="9808024at2"/>
<dbReference type="InterPro" id="IPR001926">
    <property type="entry name" value="TrpB-like_PALP"/>
</dbReference>
<gene>
    <name evidence="4" type="ORF">DEALK_02110</name>
</gene>
<evidence type="ECO:0000313" key="4">
    <source>
        <dbReference type="EMBL" id="KTB49298.1"/>
    </source>
</evidence>
<dbReference type="InterPro" id="IPR050214">
    <property type="entry name" value="Cys_Synth/Cystath_Beta-Synth"/>
</dbReference>
<name>A0A0W0GL86_9CHLR</name>
<dbReference type="Gene3D" id="3.40.50.1100">
    <property type="match status" value="2"/>
</dbReference>
<dbReference type="PANTHER" id="PTHR10314">
    <property type="entry name" value="CYSTATHIONINE BETA-SYNTHASE"/>
    <property type="match status" value="1"/>
</dbReference>
<comment type="cofactor">
    <cofactor evidence="1">
        <name>pyridoxal 5'-phosphate</name>
        <dbReference type="ChEBI" id="CHEBI:597326"/>
    </cofactor>
</comment>
<dbReference type="STRING" id="1217799.DEALK_02110"/>
<evidence type="ECO:0000313" key="5">
    <source>
        <dbReference type="Proteomes" id="UP000053947"/>
    </source>
</evidence>
<dbReference type="AlphaFoldDB" id="A0A0W0GL86"/>
<evidence type="ECO:0000259" key="3">
    <source>
        <dbReference type="Pfam" id="PF00291"/>
    </source>
</evidence>
<keyword evidence="5" id="KW-1185">Reference proteome</keyword>
<dbReference type="Pfam" id="PF00291">
    <property type="entry name" value="PALP"/>
    <property type="match status" value="1"/>
</dbReference>
<dbReference type="SUPFAM" id="SSF53686">
    <property type="entry name" value="Tryptophan synthase beta subunit-like PLP-dependent enzymes"/>
    <property type="match status" value="1"/>
</dbReference>
<dbReference type="GO" id="GO:0004124">
    <property type="term" value="F:cysteine synthase activity"/>
    <property type="evidence" value="ECO:0007669"/>
    <property type="project" value="UniProtKB-EC"/>
</dbReference>
<dbReference type="InterPro" id="IPR036052">
    <property type="entry name" value="TrpB-like_PALP_sf"/>
</dbReference>
<dbReference type="Proteomes" id="UP000053947">
    <property type="component" value="Unassembled WGS sequence"/>
</dbReference>
<evidence type="ECO:0000256" key="1">
    <source>
        <dbReference type="ARBA" id="ARBA00001933"/>
    </source>
</evidence>
<dbReference type="PATRIC" id="fig|1217799.6.peg.215"/>
<organism evidence="4 5">
    <name type="scientific">Dehalogenimonas alkenigignens</name>
    <dbReference type="NCBI Taxonomy" id="1217799"/>
    <lineage>
        <taxon>Bacteria</taxon>
        <taxon>Bacillati</taxon>
        <taxon>Chloroflexota</taxon>
        <taxon>Dehalococcoidia</taxon>
        <taxon>Dehalococcoidales</taxon>
        <taxon>Dehalococcoidaceae</taxon>
        <taxon>Dehalogenimonas</taxon>
    </lineage>
</organism>
<dbReference type="CDD" id="cd01561">
    <property type="entry name" value="CBS_like"/>
    <property type="match status" value="1"/>
</dbReference>
<accession>A0A0W0GL86</accession>
<keyword evidence="4" id="KW-0808">Transferase</keyword>
<dbReference type="EMBL" id="LFDV01000001">
    <property type="protein sequence ID" value="KTB49298.1"/>
    <property type="molecule type" value="Genomic_DNA"/>
</dbReference>
<keyword evidence="2" id="KW-0663">Pyridoxal phosphate</keyword>